<feature type="binding site" evidence="11">
    <location>
        <position position="139"/>
    </location>
    <ligand>
        <name>FAD</name>
        <dbReference type="ChEBI" id="CHEBI:57692"/>
    </ligand>
</feature>
<dbReference type="Gene3D" id="2.40.30.10">
    <property type="entry name" value="Translation factors"/>
    <property type="match status" value="1"/>
</dbReference>
<dbReference type="PRINTS" id="PR00371">
    <property type="entry name" value="FPNCR"/>
</dbReference>
<accession>A0A1E3P746</accession>
<dbReference type="AlphaFoldDB" id="A0A1E3P746"/>
<dbReference type="GO" id="GO:0090524">
    <property type="term" value="F:cytochrome-b5 reductase activity, acting on NADH"/>
    <property type="evidence" value="ECO:0007669"/>
    <property type="project" value="UniProtKB-EC"/>
</dbReference>
<keyword evidence="9 12" id="KW-0520">NAD</keyword>
<dbReference type="FunFam" id="3.40.50.80:FF:000009">
    <property type="entry name" value="NADH-cytochrome b5 reductase"/>
    <property type="match status" value="1"/>
</dbReference>
<dbReference type="InterPro" id="IPR017938">
    <property type="entry name" value="Riboflavin_synthase-like_b-brl"/>
</dbReference>
<evidence type="ECO:0000256" key="10">
    <source>
        <dbReference type="ARBA" id="ARBA00023136"/>
    </source>
</evidence>
<dbReference type="CDD" id="cd06183">
    <property type="entry name" value="cyt_b5_reduct_like"/>
    <property type="match status" value="1"/>
</dbReference>
<dbReference type="PRINTS" id="PR00406">
    <property type="entry name" value="CYTB5RDTASE"/>
</dbReference>
<dbReference type="InterPro" id="IPR039261">
    <property type="entry name" value="FNR_nucleotide-bd"/>
</dbReference>
<feature type="binding site" evidence="11">
    <location>
        <position position="131"/>
    </location>
    <ligand>
        <name>FAD</name>
        <dbReference type="ChEBI" id="CHEBI:57692"/>
    </ligand>
</feature>
<keyword evidence="6 11" id="KW-0274">FAD</keyword>
<dbReference type="InterPro" id="IPR001709">
    <property type="entry name" value="Flavoprot_Pyr_Nucl_cyt_Rdtase"/>
</dbReference>
<feature type="binding site" evidence="11">
    <location>
        <position position="133"/>
    </location>
    <ligand>
        <name>FAD</name>
        <dbReference type="ChEBI" id="CHEBI:57692"/>
    </ligand>
</feature>
<dbReference type="InterPro" id="IPR017927">
    <property type="entry name" value="FAD-bd_FR_type"/>
</dbReference>
<dbReference type="Pfam" id="PF00175">
    <property type="entry name" value="NAD_binding_1"/>
    <property type="match status" value="1"/>
</dbReference>
<evidence type="ECO:0000256" key="8">
    <source>
        <dbReference type="ARBA" id="ARBA00023002"/>
    </source>
</evidence>
<evidence type="ECO:0000256" key="5">
    <source>
        <dbReference type="ARBA" id="ARBA00022692"/>
    </source>
</evidence>
<organism evidence="15 16">
    <name type="scientific">Wickerhamomyces anomalus (strain ATCC 58044 / CBS 1984 / NCYC 433 / NRRL Y-366-8)</name>
    <name type="common">Yeast</name>
    <name type="synonym">Hansenula anomala</name>
    <dbReference type="NCBI Taxonomy" id="683960"/>
    <lineage>
        <taxon>Eukaryota</taxon>
        <taxon>Fungi</taxon>
        <taxon>Dikarya</taxon>
        <taxon>Ascomycota</taxon>
        <taxon>Saccharomycotina</taxon>
        <taxon>Saccharomycetes</taxon>
        <taxon>Phaffomycetales</taxon>
        <taxon>Wickerhamomycetaceae</taxon>
        <taxon>Wickerhamomyces</taxon>
    </lineage>
</organism>
<dbReference type="EC" id="1.6.2.2" evidence="12"/>
<dbReference type="InterPro" id="IPR008333">
    <property type="entry name" value="Cbr1-like_FAD-bd_dom"/>
</dbReference>
<keyword evidence="16" id="KW-1185">Reference proteome</keyword>
<evidence type="ECO:0000256" key="9">
    <source>
        <dbReference type="ARBA" id="ARBA00023027"/>
    </source>
</evidence>
<feature type="binding site" evidence="11">
    <location>
        <position position="140"/>
    </location>
    <ligand>
        <name>FAD</name>
        <dbReference type="ChEBI" id="CHEBI:57692"/>
    </ligand>
</feature>
<name>A0A1E3P746_WICAA</name>
<comment type="catalytic activity">
    <reaction evidence="12">
        <text>2 Fe(III)-[cytochrome b5] + NADH = 2 Fe(II)-[cytochrome b5] + NAD(+) + H(+)</text>
        <dbReference type="Rhea" id="RHEA:46680"/>
        <dbReference type="Rhea" id="RHEA-COMP:10438"/>
        <dbReference type="Rhea" id="RHEA-COMP:10439"/>
        <dbReference type="ChEBI" id="CHEBI:15378"/>
        <dbReference type="ChEBI" id="CHEBI:29033"/>
        <dbReference type="ChEBI" id="CHEBI:29034"/>
        <dbReference type="ChEBI" id="CHEBI:57540"/>
        <dbReference type="ChEBI" id="CHEBI:57945"/>
        <dbReference type="EC" id="1.6.2.2"/>
    </reaction>
</comment>
<feature type="transmembrane region" description="Helical" evidence="13">
    <location>
        <begin position="16"/>
        <end position="35"/>
    </location>
</feature>
<evidence type="ECO:0000256" key="1">
    <source>
        <dbReference type="ARBA" id="ARBA00001974"/>
    </source>
</evidence>
<dbReference type="Proteomes" id="UP000094112">
    <property type="component" value="Unassembled WGS sequence"/>
</dbReference>
<evidence type="ECO:0000259" key="14">
    <source>
        <dbReference type="PROSITE" id="PS51384"/>
    </source>
</evidence>
<evidence type="ECO:0000256" key="7">
    <source>
        <dbReference type="ARBA" id="ARBA00022989"/>
    </source>
</evidence>
<evidence type="ECO:0000256" key="12">
    <source>
        <dbReference type="RuleBase" id="RU361226"/>
    </source>
</evidence>
<dbReference type="PROSITE" id="PS51384">
    <property type="entry name" value="FAD_FR"/>
    <property type="match status" value="1"/>
</dbReference>
<comment type="subcellular location">
    <subcellularLocation>
        <location evidence="2">Membrane</location>
    </subcellularLocation>
</comment>
<dbReference type="SUPFAM" id="SSF63380">
    <property type="entry name" value="Riboflavin synthase domain-like"/>
    <property type="match status" value="1"/>
</dbReference>
<keyword evidence="10 13" id="KW-0472">Membrane</keyword>
<keyword evidence="5 13" id="KW-0812">Transmembrane</keyword>
<protein>
    <recommendedName>
        <fullName evidence="12">NADH-cytochrome b5 reductase</fullName>
        <ecNumber evidence="12">1.6.2.2</ecNumber>
    </recommendedName>
</protein>
<dbReference type="InterPro" id="IPR001433">
    <property type="entry name" value="OxRdtase_FAD/NAD-bd"/>
</dbReference>
<evidence type="ECO:0000256" key="4">
    <source>
        <dbReference type="ARBA" id="ARBA00022630"/>
    </source>
</evidence>
<dbReference type="STRING" id="683960.A0A1E3P746"/>
<comment type="cofactor">
    <cofactor evidence="1 11 12">
        <name>FAD</name>
        <dbReference type="ChEBI" id="CHEBI:57692"/>
    </cofactor>
</comment>
<keyword evidence="8 12" id="KW-0560">Oxidoreductase</keyword>
<dbReference type="Pfam" id="PF00970">
    <property type="entry name" value="FAD_binding_6"/>
    <property type="match status" value="1"/>
</dbReference>
<evidence type="ECO:0000256" key="6">
    <source>
        <dbReference type="ARBA" id="ARBA00022827"/>
    </source>
</evidence>
<feature type="binding site" evidence="11">
    <location>
        <position position="114"/>
    </location>
    <ligand>
        <name>FAD</name>
        <dbReference type="ChEBI" id="CHEBI:57692"/>
    </ligand>
</feature>
<evidence type="ECO:0000256" key="2">
    <source>
        <dbReference type="ARBA" id="ARBA00004370"/>
    </source>
</evidence>
<dbReference type="Gene3D" id="3.40.50.80">
    <property type="entry name" value="Nucleotide-binding domain of ferredoxin-NADP reductase (FNR) module"/>
    <property type="match status" value="1"/>
</dbReference>
<keyword evidence="7 13" id="KW-1133">Transmembrane helix</keyword>
<comment type="similarity">
    <text evidence="3 12">Belongs to the flavoprotein pyridine nucleotide cytochrome reductase family.</text>
</comment>
<dbReference type="GeneID" id="30203493"/>
<dbReference type="EMBL" id="KV454209">
    <property type="protein sequence ID" value="ODQ61249.1"/>
    <property type="molecule type" value="Genomic_DNA"/>
</dbReference>
<dbReference type="InterPro" id="IPR001834">
    <property type="entry name" value="CBR-like"/>
</dbReference>
<evidence type="ECO:0000313" key="16">
    <source>
        <dbReference type="Proteomes" id="UP000094112"/>
    </source>
</evidence>
<evidence type="ECO:0000313" key="15">
    <source>
        <dbReference type="EMBL" id="ODQ61249.1"/>
    </source>
</evidence>
<feature type="binding site" evidence="11">
    <location>
        <position position="141"/>
    </location>
    <ligand>
        <name>FAD</name>
        <dbReference type="ChEBI" id="CHEBI:57692"/>
    </ligand>
</feature>
<feature type="binding site" evidence="11">
    <location>
        <position position="182"/>
    </location>
    <ligand>
        <name>FAD</name>
        <dbReference type="ChEBI" id="CHEBI:57692"/>
    </ligand>
</feature>
<dbReference type="OrthoDB" id="432685at2759"/>
<feature type="domain" description="FAD-binding FR-type" evidence="14">
    <location>
        <begin position="66"/>
        <end position="165"/>
    </location>
</feature>
<gene>
    <name evidence="15" type="ORF">WICANDRAFT_90595</name>
</gene>
<reference evidence="15 16" key="1">
    <citation type="journal article" date="2016" name="Proc. Natl. Acad. Sci. U.S.A.">
        <title>Comparative genomics of biotechnologically important yeasts.</title>
        <authorList>
            <person name="Riley R."/>
            <person name="Haridas S."/>
            <person name="Wolfe K.H."/>
            <person name="Lopes M.R."/>
            <person name="Hittinger C.T."/>
            <person name="Goeker M."/>
            <person name="Salamov A.A."/>
            <person name="Wisecaver J.H."/>
            <person name="Long T.M."/>
            <person name="Calvey C.H."/>
            <person name="Aerts A.L."/>
            <person name="Barry K.W."/>
            <person name="Choi C."/>
            <person name="Clum A."/>
            <person name="Coughlan A.Y."/>
            <person name="Deshpande S."/>
            <person name="Douglass A.P."/>
            <person name="Hanson S.J."/>
            <person name="Klenk H.-P."/>
            <person name="LaButti K.M."/>
            <person name="Lapidus A."/>
            <person name="Lindquist E.A."/>
            <person name="Lipzen A.M."/>
            <person name="Meier-Kolthoff J.P."/>
            <person name="Ohm R.A."/>
            <person name="Otillar R.P."/>
            <person name="Pangilinan J.L."/>
            <person name="Peng Y."/>
            <person name="Rokas A."/>
            <person name="Rosa C.A."/>
            <person name="Scheuner C."/>
            <person name="Sibirny A.A."/>
            <person name="Slot J.C."/>
            <person name="Stielow J.B."/>
            <person name="Sun H."/>
            <person name="Kurtzman C.P."/>
            <person name="Blackwell M."/>
            <person name="Grigoriev I.V."/>
            <person name="Jeffries T.W."/>
        </authorList>
    </citation>
    <scope>NUCLEOTIDE SEQUENCE [LARGE SCALE GENOMIC DNA]</scope>
    <source>
        <strain evidence="16">ATCC 58044 / CBS 1984 / NCYC 433 / NRRL Y-366-8</strain>
    </source>
</reference>
<dbReference type="PANTHER" id="PTHR19370">
    <property type="entry name" value="NADH-CYTOCHROME B5 REDUCTASE"/>
    <property type="match status" value="1"/>
</dbReference>
<dbReference type="GO" id="GO:0016020">
    <property type="term" value="C:membrane"/>
    <property type="evidence" value="ECO:0007669"/>
    <property type="project" value="UniProtKB-SubCell"/>
</dbReference>
<evidence type="ECO:0000256" key="11">
    <source>
        <dbReference type="PIRSR" id="PIRSR601834-1"/>
    </source>
</evidence>
<keyword evidence="4 11" id="KW-0285">Flavoprotein</keyword>
<evidence type="ECO:0000256" key="3">
    <source>
        <dbReference type="ARBA" id="ARBA00006105"/>
    </source>
</evidence>
<dbReference type="SUPFAM" id="SSF52343">
    <property type="entry name" value="Ferredoxin reductase-like, C-terminal NADP-linked domain"/>
    <property type="match status" value="1"/>
</dbReference>
<proteinExistence type="inferred from homology"/>
<evidence type="ECO:0000256" key="13">
    <source>
        <dbReference type="SAM" id="Phobius"/>
    </source>
</evidence>
<feature type="binding site" evidence="11">
    <location>
        <position position="116"/>
    </location>
    <ligand>
        <name>FAD</name>
        <dbReference type="ChEBI" id="CHEBI:57692"/>
    </ligand>
</feature>
<sequence length="304" mass="34501">MSSKVEDKTELLKQPLHGIYIPVILVIVGICIMNVDYLPHVLVLLVSLLGFRLFNAYNRRRSLDEKKWRSLELLDKTIISRNTAIYRFGLVREDEVLEIPVGHHVAVKVEDEIRHYTPISSKFDKGFFDILVKSYPDGKVSKKFAEMKPGQFVDFRGPVGRFSYSTNQVKEIGLVAGGSGITPILQVISEITTTPEDFTKLSLIYANETENDILLREEIEELNAKYPNIDIHLTLTHPPANWEGETGYVTKEMVQKYLPKPSEDSRILVCGPQGMKTLLIDITKELGFTEAKMPSKGNDQVFIF</sequence>
<dbReference type="PANTHER" id="PTHR19370:SF143">
    <property type="entry name" value="PLASMA MEMBRANE-ASSOCIATED COENZYME Q6 REDUCTASE PGA3"/>
    <property type="match status" value="1"/>
</dbReference>
<dbReference type="RefSeq" id="XP_019040456.1">
    <property type="nucleotide sequence ID" value="XM_019186247.1"/>
</dbReference>
<dbReference type="GO" id="GO:0006696">
    <property type="term" value="P:ergosterol biosynthetic process"/>
    <property type="evidence" value="ECO:0007669"/>
    <property type="project" value="TreeGrafter"/>
</dbReference>